<proteinExistence type="predicted"/>
<dbReference type="InterPro" id="IPR011043">
    <property type="entry name" value="Gal_Oxase/kelch_b-propeller"/>
</dbReference>
<evidence type="ECO:0000313" key="2">
    <source>
        <dbReference type="EMBL" id="EGD75574.1"/>
    </source>
</evidence>
<gene>
    <name evidence="2" type="ORF">PTSG_06643</name>
</gene>
<accession>F2UFK6</accession>
<dbReference type="InParanoid" id="F2UFK6"/>
<evidence type="ECO:0000256" key="1">
    <source>
        <dbReference type="SAM" id="SignalP"/>
    </source>
</evidence>
<protein>
    <submittedName>
        <fullName evidence="2">Uncharacterized protein</fullName>
    </submittedName>
</protein>
<organism evidence="3">
    <name type="scientific">Salpingoeca rosetta (strain ATCC 50818 / BSB-021)</name>
    <dbReference type="NCBI Taxonomy" id="946362"/>
    <lineage>
        <taxon>Eukaryota</taxon>
        <taxon>Choanoflagellata</taxon>
        <taxon>Craspedida</taxon>
        <taxon>Salpingoecidae</taxon>
        <taxon>Salpingoeca</taxon>
    </lineage>
</organism>
<dbReference type="InterPro" id="IPR015943">
    <property type="entry name" value="WD40/YVTN_repeat-like_dom_sf"/>
</dbReference>
<keyword evidence="3" id="KW-1185">Reference proteome</keyword>
<dbReference type="EMBL" id="GL832972">
    <property type="protein sequence ID" value="EGD75574.1"/>
    <property type="molecule type" value="Genomic_DNA"/>
</dbReference>
<dbReference type="GeneID" id="16072590"/>
<keyword evidence="1" id="KW-0732">Signal</keyword>
<dbReference type="Proteomes" id="UP000007799">
    <property type="component" value="Unassembled WGS sequence"/>
</dbReference>
<evidence type="ECO:0000313" key="3">
    <source>
        <dbReference type="Proteomes" id="UP000007799"/>
    </source>
</evidence>
<dbReference type="SUPFAM" id="SSF50965">
    <property type="entry name" value="Galactose oxidase, central domain"/>
    <property type="match status" value="1"/>
</dbReference>
<feature type="signal peptide" evidence="1">
    <location>
        <begin position="1"/>
        <end position="26"/>
    </location>
</feature>
<dbReference type="KEGG" id="sre:PTSG_06643"/>
<feature type="chain" id="PRO_5003287448" evidence="1">
    <location>
        <begin position="27"/>
        <end position="423"/>
    </location>
</feature>
<dbReference type="Gene3D" id="2.130.10.10">
    <property type="entry name" value="YVTN repeat-like/Quinoprotein amine dehydrogenase"/>
    <property type="match status" value="1"/>
</dbReference>
<dbReference type="RefSeq" id="XP_004992031.1">
    <property type="nucleotide sequence ID" value="XM_004991974.1"/>
</dbReference>
<sequence length="423" mass="43932">MLMASAPALALRALALVAVVWVLVAAFPAAAATSAASVNDEEEAVVIEEDDAGSLRITTRDPNSKLFLNGVDVLQQLAEQRALLDQIQRVQCTLAPLIDTTTLAGVGSPAAGLYSNAVRANNGLIYGIPRNADNVVIINPLTNTADTTTMASPALLSASDKWASAVLAPNGLIYGIPGAHEAVLVIDPNTNTFNSTAIVVGEPNETKWQAAALSNEGKIYALPVSSSTPILVLDTATNTASTLPNPLSTIGFAWTSAVTAPNNDRIYGVPYQASFVLILDPATNATDVTTIMGLGGNAKWASAALAPSGLIYGIPLNALDLLVINPFTDTADRVPLSQAAPGTPKWWGAVPLLNSDLIVGIPHAMTSVLVVDTATNATREVHVPGLDTDVYSRFIGGAVSLSNRVYAMPFDEDAILTIDGSCL</sequence>
<dbReference type="AlphaFoldDB" id="F2UFK6"/>
<reference evidence="2" key="1">
    <citation type="submission" date="2009-08" db="EMBL/GenBank/DDBJ databases">
        <title>Annotation of Salpingoeca rosetta.</title>
        <authorList>
            <consortium name="The Broad Institute Genome Sequencing Platform"/>
            <person name="Russ C."/>
            <person name="Cuomo C."/>
            <person name="Burger G."/>
            <person name="Gray M.W."/>
            <person name="Holland P.W.H."/>
            <person name="King N."/>
            <person name="Lang F.B.F."/>
            <person name="Roger A.J."/>
            <person name="Ruiz-Trillo I."/>
            <person name="Young S.K."/>
            <person name="Zeng Q."/>
            <person name="Gargeya S."/>
            <person name="Alvarado L."/>
            <person name="Berlin A."/>
            <person name="Chapman S.B."/>
            <person name="Chen Z."/>
            <person name="Freedman E."/>
            <person name="Gellesch M."/>
            <person name="Goldberg J."/>
            <person name="Griggs A."/>
            <person name="Gujja S."/>
            <person name="Heilman E."/>
            <person name="Heiman D."/>
            <person name="Howarth C."/>
            <person name="Mehta T."/>
            <person name="Neiman D."/>
            <person name="Pearson M."/>
            <person name="Roberts A."/>
            <person name="Saif S."/>
            <person name="Shea T."/>
            <person name="Shenoy N."/>
            <person name="Sisk P."/>
            <person name="Stolte C."/>
            <person name="Sykes S."/>
            <person name="White J."/>
            <person name="Yandava C."/>
            <person name="Haas B."/>
            <person name="Nusbaum C."/>
            <person name="Birren B."/>
        </authorList>
    </citation>
    <scope>NUCLEOTIDE SEQUENCE [LARGE SCALE GENOMIC DNA]</scope>
    <source>
        <strain evidence="2">ATCC 50818</strain>
    </source>
</reference>
<name>F2UFK6_SALR5</name>
<dbReference type="OrthoDB" id="10260017at2759"/>
<dbReference type="eggNOG" id="ENOG502S0CC">
    <property type="taxonomic scope" value="Eukaryota"/>
</dbReference>